<accession>F8ADD6</accession>
<reference evidence="1 2" key="2">
    <citation type="journal article" date="2012" name="Stand. Genomic Sci.">
        <title>Complete genome sequence of the thermophilic sulfate-reducing ocean bacterium Thermodesulfatator indicus type strain (CIR29812(T)).</title>
        <authorList>
            <person name="Anderson I."/>
            <person name="Saunders E."/>
            <person name="Lapidus A."/>
            <person name="Nolan M."/>
            <person name="Lucas S."/>
            <person name="Tice H."/>
            <person name="Del Rio T.G."/>
            <person name="Cheng J.F."/>
            <person name="Han C."/>
            <person name="Tapia R."/>
            <person name="Goodwin L.A."/>
            <person name="Pitluck S."/>
            <person name="Liolios K."/>
            <person name="Mavromatis K."/>
            <person name="Pagani I."/>
            <person name="Ivanova N."/>
            <person name="Mikhailova N."/>
            <person name="Pati A."/>
            <person name="Chen A."/>
            <person name="Palaniappan K."/>
            <person name="Land M."/>
            <person name="Hauser L."/>
            <person name="Jeffries C.D."/>
            <person name="Chang Y.J."/>
            <person name="Brambilla E.M."/>
            <person name="Rohde M."/>
            <person name="Spring S."/>
            <person name="Goker M."/>
            <person name="Detter J.C."/>
            <person name="Woyke T."/>
            <person name="Bristow J."/>
            <person name="Eisen J.A."/>
            <person name="Markowitz V."/>
            <person name="Hugenholtz P."/>
            <person name="Kyrpides N.C."/>
            <person name="Klenk H.P."/>
        </authorList>
    </citation>
    <scope>NUCLEOTIDE SEQUENCE [LARGE SCALE GENOMIC DNA]</scope>
    <source>
        <strain evidence="2">DSM 15286 / JCM 11887 / CIR29812</strain>
    </source>
</reference>
<dbReference type="AlphaFoldDB" id="F8ADD6"/>
<keyword evidence="2" id="KW-1185">Reference proteome</keyword>
<dbReference type="Pfam" id="PF04301">
    <property type="entry name" value="BioG"/>
    <property type="match status" value="1"/>
</dbReference>
<sequence length="214" mass="24945">MKLKVYKRQGEGLLLFFLGWGFDETPFLPLLENETYDVAFIYDYREEKLPALPEHSETTVLAWSAGVLCALSKQEAVFGKTIFLGGTGALRHRRWGIPPKIYDATLSALKKDGEKALYSFYKNMFLREEDFKFFLKNKPQRLLNELIEELEVLSDKNFSEKTKNAQVIITEKDRIIPPRSQKNYWSQMGLSFCQKPWGHFPFYQEKTLSSFCCP</sequence>
<proteinExistence type="predicted"/>
<organism evidence="1 2">
    <name type="scientific">Thermodesulfatator indicus (strain DSM 15286 / JCM 11887 / CIR29812)</name>
    <dbReference type="NCBI Taxonomy" id="667014"/>
    <lineage>
        <taxon>Bacteria</taxon>
        <taxon>Pseudomonadati</taxon>
        <taxon>Thermodesulfobacteriota</taxon>
        <taxon>Thermodesulfobacteria</taxon>
        <taxon>Thermodesulfobacteriales</taxon>
        <taxon>Thermodesulfatatoraceae</taxon>
        <taxon>Thermodesulfatator</taxon>
    </lineage>
</organism>
<evidence type="ECO:0000313" key="1">
    <source>
        <dbReference type="EMBL" id="AEH45951.1"/>
    </source>
</evidence>
<dbReference type="STRING" id="667014.Thein_2103"/>
<dbReference type="Proteomes" id="UP000006793">
    <property type="component" value="Chromosome"/>
</dbReference>
<name>F8ADD6_THEID</name>
<dbReference type="EMBL" id="CP002683">
    <property type="protein sequence ID" value="AEH45951.1"/>
    <property type="molecule type" value="Genomic_DNA"/>
</dbReference>
<dbReference type="OrthoDB" id="9785408at2"/>
<gene>
    <name evidence="1" type="ordered locus">Thein_2103</name>
</gene>
<dbReference type="KEGG" id="tid:Thein_2103"/>
<evidence type="ECO:0000313" key="2">
    <source>
        <dbReference type="Proteomes" id="UP000006793"/>
    </source>
</evidence>
<evidence type="ECO:0008006" key="3">
    <source>
        <dbReference type="Google" id="ProtNLM"/>
    </source>
</evidence>
<dbReference type="RefSeq" id="WP_013908690.1">
    <property type="nucleotide sequence ID" value="NC_015681.1"/>
</dbReference>
<dbReference type="ESTHER" id="theid-f8add6">
    <property type="family name" value="BioG_Pimeloyl-ACP-methyl-esterase"/>
</dbReference>
<protein>
    <recommendedName>
        <fullName evidence="3">Biotin synthesis protein BioC</fullName>
    </recommendedName>
</protein>
<dbReference type="HOGENOM" id="CLU_085983_0_1_0"/>
<dbReference type="InParanoid" id="F8ADD6"/>
<reference evidence="2" key="1">
    <citation type="submission" date="2011-04" db="EMBL/GenBank/DDBJ databases">
        <title>The complete genome of Thermodesulfatator indicus DSM 15286.</title>
        <authorList>
            <person name="Lucas S."/>
            <person name="Copeland A."/>
            <person name="Lapidus A."/>
            <person name="Bruce D."/>
            <person name="Goodwin L."/>
            <person name="Pitluck S."/>
            <person name="Peters L."/>
            <person name="Kyrpides N."/>
            <person name="Mavromatis K."/>
            <person name="Pagani I."/>
            <person name="Ivanova N."/>
            <person name="Saunders L."/>
            <person name="Detter J.C."/>
            <person name="Tapia R."/>
            <person name="Han C."/>
            <person name="Land M."/>
            <person name="Hauser L."/>
            <person name="Markowitz V."/>
            <person name="Cheng J.-F."/>
            <person name="Hugenholtz P."/>
            <person name="Woyke T."/>
            <person name="Wu D."/>
            <person name="Spring S."/>
            <person name="Schroeder M."/>
            <person name="Brambilla E."/>
            <person name="Klenk H.-P."/>
            <person name="Eisen J.A."/>
        </authorList>
    </citation>
    <scope>NUCLEOTIDE SEQUENCE [LARGE SCALE GENOMIC DNA]</scope>
    <source>
        <strain evidence="2">DSM 15286 / JCM 11887 / CIR29812</strain>
    </source>
</reference>
<dbReference type="PaxDb" id="667014-Thein_2103"/>
<dbReference type="InterPro" id="IPR007398">
    <property type="entry name" value="BioG"/>
</dbReference>
<dbReference type="eggNOG" id="COG2830">
    <property type="taxonomic scope" value="Bacteria"/>
</dbReference>